<keyword evidence="2" id="KW-0813">Transport</keyword>
<dbReference type="CDD" id="cd03220">
    <property type="entry name" value="ABC_KpsT_Wzt"/>
    <property type="match status" value="1"/>
</dbReference>
<proteinExistence type="inferred from homology"/>
<accession>A0A248K138</accession>
<evidence type="ECO:0000256" key="1">
    <source>
        <dbReference type="ARBA" id="ARBA00005417"/>
    </source>
</evidence>
<name>A0A248K138_9PROT</name>
<dbReference type="AlphaFoldDB" id="A0A248K138"/>
<dbReference type="InterPro" id="IPR029439">
    <property type="entry name" value="Wzt_C"/>
</dbReference>
<comment type="similarity">
    <text evidence="1">Belongs to the ABC transporter superfamily.</text>
</comment>
<dbReference type="InterPro" id="IPR050683">
    <property type="entry name" value="Bact_Polysacc_Export_ATP-bd"/>
</dbReference>
<dbReference type="CDD" id="cd10147">
    <property type="entry name" value="Wzt_C-like"/>
    <property type="match status" value="1"/>
</dbReference>
<dbReference type="GO" id="GO:0140359">
    <property type="term" value="F:ABC-type transporter activity"/>
    <property type="evidence" value="ECO:0007669"/>
    <property type="project" value="InterPro"/>
</dbReference>
<dbReference type="SUPFAM" id="SSF52540">
    <property type="entry name" value="P-loop containing nucleoside triphosphate hydrolases"/>
    <property type="match status" value="1"/>
</dbReference>
<dbReference type="RefSeq" id="WP_088875103.1">
    <property type="nucleotide sequence ID" value="NZ_CP022112.1"/>
</dbReference>
<dbReference type="InterPro" id="IPR015860">
    <property type="entry name" value="ABC_transpr_TagH-like"/>
</dbReference>
<evidence type="ECO:0000259" key="5">
    <source>
        <dbReference type="PROSITE" id="PS50893"/>
    </source>
</evidence>
<dbReference type="GO" id="GO:0016887">
    <property type="term" value="F:ATP hydrolysis activity"/>
    <property type="evidence" value="ECO:0007669"/>
    <property type="project" value="InterPro"/>
</dbReference>
<protein>
    <submittedName>
        <fullName evidence="6">ABC transporter ATP-binding protein</fullName>
    </submittedName>
</protein>
<dbReference type="Pfam" id="PF14524">
    <property type="entry name" value="Wzt_C"/>
    <property type="match status" value="1"/>
</dbReference>
<dbReference type="InterPro" id="IPR003593">
    <property type="entry name" value="AAA+_ATPase"/>
</dbReference>
<dbReference type="GO" id="GO:0016020">
    <property type="term" value="C:membrane"/>
    <property type="evidence" value="ECO:0007669"/>
    <property type="project" value="InterPro"/>
</dbReference>
<dbReference type="Pfam" id="PF00005">
    <property type="entry name" value="ABC_tran"/>
    <property type="match status" value="1"/>
</dbReference>
<organism evidence="6 7">
    <name type="scientific">Nitrospirillum viridazoti CBAmc</name>
    <dbReference type="NCBI Taxonomy" id="1441467"/>
    <lineage>
        <taxon>Bacteria</taxon>
        <taxon>Pseudomonadati</taxon>
        <taxon>Pseudomonadota</taxon>
        <taxon>Alphaproteobacteria</taxon>
        <taxon>Rhodospirillales</taxon>
        <taxon>Azospirillaceae</taxon>
        <taxon>Nitrospirillum</taxon>
        <taxon>Nitrospirillum viridazoti</taxon>
    </lineage>
</organism>
<dbReference type="InterPro" id="IPR027417">
    <property type="entry name" value="P-loop_NTPase"/>
</dbReference>
<dbReference type="EMBL" id="CP022112">
    <property type="protein sequence ID" value="ASG24693.1"/>
    <property type="molecule type" value="Genomic_DNA"/>
</dbReference>
<reference evidence="6 7" key="1">
    <citation type="submission" date="2017-06" db="EMBL/GenBank/DDBJ databases">
        <title>Complete genome sequence of Nitrospirillum amazonense strain CBAmC, an endophytic nitrogen-fixing and plant growth-promoting bacterium, isolated from sugarcane.</title>
        <authorList>
            <person name="Schwab S."/>
            <person name="dos Santos Teixeira K.R."/>
            <person name="Simoes Araujo J.L."/>
            <person name="Soares Vidal M."/>
            <person name="Borges de Freitas H.R."/>
            <person name="Rivello Crivelaro A.L."/>
            <person name="Bueno de Camargo Nunes A."/>
            <person name="dos Santos C.M."/>
            <person name="Palmeira da Silva Rosa D."/>
            <person name="da Silva Padilha D."/>
            <person name="da Silva E."/>
            <person name="Araujo Terra L."/>
            <person name="Soares Mendes V."/>
            <person name="Farinelli L."/>
            <person name="Magalhaes Cruz L."/>
            <person name="Baldani J.I."/>
        </authorList>
    </citation>
    <scope>NUCLEOTIDE SEQUENCE [LARGE SCALE GENOMIC DNA]</scope>
    <source>
        <strain evidence="6 7">CBAmC</strain>
    </source>
</reference>
<keyword evidence="7" id="KW-1185">Reference proteome</keyword>
<keyword evidence="3" id="KW-0547">Nucleotide-binding</keyword>
<keyword evidence="4 6" id="KW-0067">ATP-binding</keyword>
<sequence>MSSEIALKAEDLGKAYLIYKRPEDRLKQMLFRWRRFYEEYWALRGVSLEIRKGESVGLVGRNGAGKSTFLQLAAGIIQPTTGSVTAHGRIAALLELGAGFNPEFTGAENVRLSAAILGLSSEEIEDRFQSIAEFAAIGDFINLPVKLYSSGMYARLAFAVAAHVDASILIVDEILAVGDAAFTQKCMRFIRKFRENGTLIFVSHSPSSVVSLCDRAIWIDGGEVQEIGDAKVVCDNYLASLDRERDNGASFKIGGRRRSTVERPASAVNLPKAVNPIQVFSFDPEASWYGRRGATIEGVRFLDADRLPLQIMHGGEEVILQIRCSIADELSSPIVGFYIRDRLGQNLFGDNTYLHYVNDPVAVRQGQELHAEFRFEMPYLPTGQYSVCCAIANGTQQDHVQHHWYDEALIFDVASSHIVRGLVGIPMLGVDLHPVEISEAAALPAMNAAMGD</sequence>
<dbReference type="GO" id="GO:0005524">
    <property type="term" value="F:ATP binding"/>
    <property type="evidence" value="ECO:0007669"/>
    <property type="project" value="UniProtKB-KW"/>
</dbReference>
<dbReference type="KEGG" id="nao:Y958_28010"/>
<dbReference type="Gene3D" id="2.70.50.60">
    <property type="entry name" value="abc- transporter (atp binding component) like domain"/>
    <property type="match status" value="1"/>
</dbReference>
<dbReference type="InterPro" id="IPR003439">
    <property type="entry name" value="ABC_transporter-like_ATP-bd"/>
</dbReference>
<dbReference type="PANTHER" id="PTHR46743:SF2">
    <property type="entry name" value="TEICHOIC ACIDS EXPORT ATP-BINDING PROTEIN TAGH"/>
    <property type="match status" value="1"/>
</dbReference>
<gene>
    <name evidence="6" type="ORF">Y958_28010</name>
</gene>
<evidence type="ECO:0000313" key="7">
    <source>
        <dbReference type="Proteomes" id="UP000197153"/>
    </source>
</evidence>
<dbReference type="Proteomes" id="UP000197153">
    <property type="component" value="Chromosome 3"/>
</dbReference>
<evidence type="ECO:0000256" key="4">
    <source>
        <dbReference type="ARBA" id="ARBA00022840"/>
    </source>
</evidence>
<evidence type="ECO:0000256" key="2">
    <source>
        <dbReference type="ARBA" id="ARBA00022448"/>
    </source>
</evidence>
<evidence type="ECO:0000256" key="3">
    <source>
        <dbReference type="ARBA" id="ARBA00022741"/>
    </source>
</evidence>
<dbReference type="PANTHER" id="PTHR46743">
    <property type="entry name" value="TEICHOIC ACIDS EXPORT ATP-BINDING PROTEIN TAGH"/>
    <property type="match status" value="1"/>
</dbReference>
<evidence type="ECO:0000313" key="6">
    <source>
        <dbReference type="EMBL" id="ASG24693.1"/>
    </source>
</evidence>
<dbReference type="PROSITE" id="PS50893">
    <property type="entry name" value="ABC_TRANSPORTER_2"/>
    <property type="match status" value="1"/>
</dbReference>
<dbReference type="Gene3D" id="3.40.50.300">
    <property type="entry name" value="P-loop containing nucleotide triphosphate hydrolases"/>
    <property type="match status" value="1"/>
</dbReference>
<feature type="domain" description="ABC transporter" evidence="5">
    <location>
        <begin position="7"/>
        <end position="246"/>
    </location>
</feature>
<dbReference type="SMART" id="SM00382">
    <property type="entry name" value="AAA"/>
    <property type="match status" value="1"/>
</dbReference>